<reference evidence="2 3" key="1">
    <citation type="submission" date="2022-05" db="EMBL/GenBank/DDBJ databases">
        <title>Genome Sequencing of Bee-Associated Microbes.</title>
        <authorList>
            <person name="Dunlap C."/>
        </authorList>
    </citation>
    <scope>NUCLEOTIDE SEQUENCE [LARGE SCALE GENOMIC DNA]</scope>
    <source>
        <strain evidence="2 3">NRRL NRS-1438</strain>
    </source>
</reference>
<dbReference type="RefSeq" id="WP_087433616.1">
    <property type="nucleotide sequence ID" value="NZ_JAMDLV010000020.1"/>
</dbReference>
<dbReference type="InterPro" id="IPR029063">
    <property type="entry name" value="SAM-dependent_MTases_sf"/>
</dbReference>
<dbReference type="SUPFAM" id="SSF53335">
    <property type="entry name" value="S-adenosyl-L-methionine-dependent methyltransferases"/>
    <property type="match status" value="1"/>
</dbReference>
<dbReference type="Gene3D" id="3.40.50.150">
    <property type="entry name" value="Vaccinia Virus protein VP39"/>
    <property type="match status" value="1"/>
</dbReference>
<gene>
    <name evidence="2" type="ORF">M5X09_03090</name>
</gene>
<protein>
    <submittedName>
        <fullName evidence="2">Class I SAM-dependent methyltransferase</fullName>
    </submittedName>
</protein>
<feature type="domain" description="Methyltransferase type 11" evidence="1">
    <location>
        <begin position="54"/>
        <end position="150"/>
    </location>
</feature>
<name>A0ABT4DMT4_9BACL</name>
<keyword evidence="2" id="KW-0489">Methyltransferase</keyword>
<organism evidence="2 3">
    <name type="scientific">Paenibacillus apiarius</name>
    <dbReference type="NCBI Taxonomy" id="46240"/>
    <lineage>
        <taxon>Bacteria</taxon>
        <taxon>Bacillati</taxon>
        <taxon>Bacillota</taxon>
        <taxon>Bacilli</taxon>
        <taxon>Bacillales</taxon>
        <taxon>Paenibacillaceae</taxon>
        <taxon>Paenibacillus</taxon>
    </lineage>
</organism>
<dbReference type="Pfam" id="PF08241">
    <property type="entry name" value="Methyltransf_11"/>
    <property type="match status" value="1"/>
</dbReference>
<dbReference type="GO" id="GO:0008168">
    <property type="term" value="F:methyltransferase activity"/>
    <property type="evidence" value="ECO:0007669"/>
    <property type="project" value="UniProtKB-KW"/>
</dbReference>
<evidence type="ECO:0000313" key="3">
    <source>
        <dbReference type="Proteomes" id="UP001207626"/>
    </source>
</evidence>
<accession>A0ABT4DMT4</accession>
<dbReference type="EMBL" id="JAMDLW010000002">
    <property type="protein sequence ID" value="MCY9518661.1"/>
    <property type="molecule type" value="Genomic_DNA"/>
</dbReference>
<proteinExistence type="predicted"/>
<evidence type="ECO:0000259" key="1">
    <source>
        <dbReference type="Pfam" id="PF08241"/>
    </source>
</evidence>
<comment type="caution">
    <text evidence="2">The sequence shown here is derived from an EMBL/GenBank/DDBJ whole genome shotgun (WGS) entry which is preliminary data.</text>
</comment>
<dbReference type="GO" id="GO:0032259">
    <property type="term" value="P:methylation"/>
    <property type="evidence" value="ECO:0007669"/>
    <property type="project" value="UniProtKB-KW"/>
</dbReference>
<dbReference type="Proteomes" id="UP001207626">
    <property type="component" value="Unassembled WGS sequence"/>
</dbReference>
<sequence>MDNRVEEMDHIMSYNNQDPEKKRFSRGIAKLEFERSKEIISRYITGSGLVIYNIGGEAGAYSGWLAEQGHEVHMFKPASRSTAKAAELNEQLAHPIYSIEVTDTRQLARADKSADVVLLMGPLYHLTEREERLAALAEAQRLLKDGGILIAAAMSRYGSMLYGLSVYGKDNGEDTQLINEDEFMFMIEREISEGQQVCPDMYPGGIGRSYFHLPNELQEEMEAAGLEHLRTLAVEGPVWIIPTFEEKWSEESSRNRLIQLSRQVEAENSIMGMSPHMIAAGVKR</sequence>
<dbReference type="InterPro" id="IPR013216">
    <property type="entry name" value="Methyltransf_11"/>
</dbReference>
<evidence type="ECO:0000313" key="2">
    <source>
        <dbReference type="EMBL" id="MCY9518661.1"/>
    </source>
</evidence>
<keyword evidence="3" id="KW-1185">Reference proteome</keyword>
<keyword evidence="2" id="KW-0808">Transferase</keyword>